<keyword evidence="6 7" id="KW-0560">Oxidoreductase</keyword>
<comment type="cofactor">
    <cofactor evidence="1 7">
        <name>FAD</name>
        <dbReference type="ChEBI" id="CHEBI:57692"/>
    </cofactor>
</comment>
<name>A0A7R9V8C5_9CHLO</name>
<dbReference type="EMBL" id="HBEC01016041">
    <property type="protein sequence ID" value="CAD8287427.1"/>
    <property type="molecule type" value="Transcribed_RNA"/>
</dbReference>
<dbReference type="InterPro" id="IPR031656">
    <property type="entry name" value="DAO_C"/>
</dbReference>
<keyword evidence="4 7" id="KW-0285">Flavoprotein</keyword>
<evidence type="ECO:0000256" key="6">
    <source>
        <dbReference type="ARBA" id="ARBA00023002"/>
    </source>
</evidence>
<dbReference type="PANTHER" id="PTHR11985:SF15">
    <property type="entry name" value="GLYCEROL-3-PHOSPHATE DEHYDROGENASE, MITOCHONDRIAL"/>
    <property type="match status" value="1"/>
</dbReference>
<dbReference type="InterPro" id="IPR036188">
    <property type="entry name" value="FAD/NAD-bd_sf"/>
</dbReference>
<dbReference type="SUPFAM" id="SSF54373">
    <property type="entry name" value="FAD-linked reductases, C-terminal domain"/>
    <property type="match status" value="1"/>
</dbReference>
<dbReference type="GO" id="GO:0004368">
    <property type="term" value="F:glycerol-3-phosphate dehydrogenase (quinone) activity"/>
    <property type="evidence" value="ECO:0007669"/>
    <property type="project" value="UniProtKB-EC"/>
</dbReference>
<evidence type="ECO:0000259" key="8">
    <source>
        <dbReference type="Pfam" id="PF01266"/>
    </source>
</evidence>
<organism evidence="10">
    <name type="scientific">Chlamydomonas euryale</name>
    <dbReference type="NCBI Taxonomy" id="1486919"/>
    <lineage>
        <taxon>Eukaryota</taxon>
        <taxon>Viridiplantae</taxon>
        <taxon>Chlorophyta</taxon>
        <taxon>core chlorophytes</taxon>
        <taxon>Chlorophyceae</taxon>
        <taxon>CS clade</taxon>
        <taxon>Chlamydomonadales</taxon>
        <taxon>Chlamydomonadaceae</taxon>
        <taxon>Chlamydomonas</taxon>
    </lineage>
</organism>
<evidence type="ECO:0000256" key="3">
    <source>
        <dbReference type="ARBA" id="ARBA00013029"/>
    </source>
</evidence>
<dbReference type="PROSITE" id="PS00978">
    <property type="entry name" value="FAD_G3PDH_2"/>
    <property type="match status" value="1"/>
</dbReference>
<feature type="domain" description="Alpha-glycerophosphate oxidase C-terminal" evidence="9">
    <location>
        <begin position="460"/>
        <end position="591"/>
    </location>
</feature>
<proteinExistence type="inferred from homology"/>
<sequence>MLRRLATTAFYAGAGGTAVVAVTTVTGLWGSGKVADAPFLSDTVPTRAQQLSKLLAGSREKPFDLLVIGGGATGAGCAVDAATRGLNTVLIEREDFGSGTSSKSTKLVHGGVRYLEKAVFQADPSQLKLVFEALHERANFLANVPHLAHPLPIMTPCYQWWEVPYYWAGLKAYDAVAGTTNLVMSKYLNRVETMNFMPTLAEKNPETHAGLKGSILYYDGQFDDSRMCVTLATSAASAGAITLNHAECAELIKNEEGKVIGAKMKDNLTGKTHEVYAKVLLNATGVFTDGVRKQSDNAARTTVMGSSGVHVTLPAFYGSATMGMLVPKTKDGRVLFLLPWQGALIAGTTDTKCLAEAKPAPSEADVAWVLDTLSDHLGVKVRREDVLSAWSGIRPLPAPPPSKGGGDNTQNVVRDHVMWTDADGMLNMTGGKWTTYRKMAEEAVDAVVATGRVPSNTGHCVTGRLPLRGARTFRPTLAAELGQQLKTDPLPGLGAAHDDVAAHLASSYGDRAPEVLRIAREKSLGNRLAPGLPVLEAEVAYCAAMEYSETPDDFLERRVRMAFMDASAAIAALPRVAELMGNVHGWSRERRAKEIDNARALLTRQYVPAVEAAAA</sequence>
<protein>
    <recommendedName>
        <fullName evidence="3 7">Glycerol-3-phosphate dehydrogenase</fullName>
        <ecNumber evidence="3 7">1.1.5.3</ecNumber>
    </recommendedName>
</protein>
<evidence type="ECO:0000256" key="1">
    <source>
        <dbReference type="ARBA" id="ARBA00001974"/>
    </source>
</evidence>
<dbReference type="SUPFAM" id="SSF51905">
    <property type="entry name" value="FAD/NAD(P)-binding domain"/>
    <property type="match status" value="1"/>
</dbReference>
<evidence type="ECO:0000313" key="10">
    <source>
        <dbReference type="EMBL" id="CAD8287427.1"/>
    </source>
</evidence>
<evidence type="ECO:0000256" key="5">
    <source>
        <dbReference type="ARBA" id="ARBA00022827"/>
    </source>
</evidence>
<dbReference type="InterPro" id="IPR000447">
    <property type="entry name" value="G3P_DH_FAD-dep"/>
</dbReference>
<dbReference type="PROSITE" id="PS00977">
    <property type="entry name" value="FAD_G3PDH_1"/>
    <property type="match status" value="1"/>
</dbReference>
<dbReference type="Gene3D" id="3.50.50.60">
    <property type="entry name" value="FAD/NAD(P)-binding domain"/>
    <property type="match status" value="1"/>
</dbReference>
<dbReference type="GO" id="GO:0005739">
    <property type="term" value="C:mitochondrion"/>
    <property type="evidence" value="ECO:0007669"/>
    <property type="project" value="TreeGrafter"/>
</dbReference>
<dbReference type="Gene3D" id="3.30.9.10">
    <property type="entry name" value="D-Amino Acid Oxidase, subunit A, domain 2"/>
    <property type="match status" value="1"/>
</dbReference>
<gene>
    <name evidence="10" type="ORF">CEUR00632_LOCUS7466</name>
</gene>
<dbReference type="EC" id="1.1.5.3" evidence="3 7"/>
<evidence type="ECO:0000256" key="7">
    <source>
        <dbReference type="RuleBase" id="RU361217"/>
    </source>
</evidence>
<evidence type="ECO:0000256" key="2">
    <source>
        <dbReference type="ARBA" id="ARBA00007330"/>
    </source>
</evidence>
<keyword evidence="5" id="KW-0274">FAD</keyword>
<dbReference type="PANTHER" id="PTHR11985">
    <property type="entry name" value="GLYCEROL-3-PHOSPHATE DEHYDROGENASE"/>
    <property type="match status" value="1"/>
</dbReference>
<dbReference type="PRINTS" id="PR01001">
    <property type="entry name" value="FADG3PDH"/>
</dbReference>
<dbReference type="GO" id="GO:0006072">
    <property type="term" value="P:glycerol-3-phosphate metabolic process"/>
    <property type="evidence" value="ECO:0007669"/>
    <property type="project" value="UniProtKB-UniRule"/>
</dbReference>
<accession>A0A7R9V8C5</accession>
<reference evidence="10" key="1">
    <citation type="submission" date="2021-01" db="EMBL/GenBank/DDBJ databases">
        <authorList>
            <person name="Corre E."/>
            <person name="Pelletier E."/>
            <person name="Niang G."/>
            <person name="Scheremetjew M."/>
            <person name="Finn R."/>
            <person name="Kale V."/>
            <person name="Holt S."/>
            <person name="Cochrane G."/>
            <person name="Meng A."/>
            <person name="Brown T."/>
            <person name="Cohen L."/>
        </authorList>
    </citation>
    <scope>NUCLEOTIDE SEQUENCE</scope>
    <source>
        <strain evidence="10">CCMP219</strain>
    </source>
</reference>
<dbReference type="Pfam" id="PF16901">
    <property type="entry name" value="DAO_C"/>
    <property type="match status" value="1"/>
</dbReference>
<dbReference type="InterPro" id="IPR038299">
    <property type="entry name" value="DAO_C_sf"/>
</dbReference>
<comment type="catalytic activity">
    <reaction evidence="7">
        <text>a quinone + sn-glycerol 3-phosphate = dihydroxyacetone phosphate + a quinol</text>
        <dbReference type="Rhea" id="RHEA:18977"/>
        <dbReference type="ChEBI" id="CHEBI:24646"/>
        <dbReference type="ChEBI" id="CHEBI:57597"/>
        <dbReference type="ChEBI" id="CHEBI:57642"/>
        <dbReference type="ChEBI" id="CHEBI:132124"/>
        <dbReference type="EC" id="1.1.5.3"/>
    </reaction>
</comment>
<evidence type="ECO:0000259" key="9">
    <source>
        <dbReference type="Pfam" id="PF16901"/>
    </source>
</evidence>
<evidence type="ECO:0000256" key="4">
    <source>
        <dbReference type="ARBA" id="ARBA00022630"/>
    </source>
</evidence>
<feature type="domain" description="FAD dependent oxidoreductase" evidence="8">
    <location>
        <begin position="64"/>
        <end position="437"/>
    </location>
</feature>
<dbReference type="Pfam" id="PF01266">
    <property type="entry name" value="DAO"/>
    <property type="match status" value="1"/>
</dbReference>
<dbReference type="AlphaFoldDB" id="A0A7R9V8C5"/>
<dbReference type="Gene3D" id="1.10.8.870">
    <property type="entry name" value="Alpha-glycerophosphate oxidase, cap domain"/>
    <property type="match status" value="1"/>
</dbReference>
<dbReference type="InterPro" id="IPR006076">
    <property type="entry name" value="FAD-dep_OxRdtase"/>
</dbReference>
<comment type="similarity">
    <text evidence="2 7">Belongs to the FAD-dependent glycerol-3-phosphate dehydrogenase family.</text>
</comment>